<keyword evidence="2" id="KW-0645">Protease</keyword>
<dbReference type="AlphaFoldDB" id="A0A444BBC7"/>
<feature type="chain" id="PRO_5019162862" description="M23ase beta-sheet core domain-containing protein" evidence="8">
    <location>
        <begin position="35"/>
        <end position="463"/>
    </location>
</feature>
<gene>
    <name evidence="10" type="ORF">CWN80_01790</name>
</gene>
<protein>
    <recommendedName>
        <fullName evidence="9">M23ase beta-sheet core domain-containing protein</fullName>
    </recommendedName>
</protein>
<dbReference type="GO" id="GO:0006508">
    <property type="term" value="P:proteolysis"/>
    <property type="evidence" value="ECO:0007669"/>
    <property type="project" value="UniProtKB-KW"/>
</dbReference>
<evidence type="ECO:0000256" key="2">
    <source>
        <dbReference type="ARBA" id="ARBA00022670"/>
    </source>
</evidence>
<feature type="signal peptide" evidence="8">
    <location>
        <begin position="1"/>
        <end position="34"/>
    </location>
</feature>
<dbReference type="GO" id="GO:0046872">
    <property type="term" value="F:metal ion binding"/>
    <property type="evidence" value="ECO:0007669"/>
    <property type="project" value="UniProtKB-KW"/>
</dbReference>
<organism evidence="10 11">
    <name type="scientific">Janibacter hoylei PVAS-1</name>
    <dbReference type="NCBI Taxonomy" id="1210046"/>
    <lineage>
        <taxon>Bacteria</taxon>
        <taxon>Bacillati</taxon>
        <taxon>Actinomycetota</taxon>
        <taxon>Actinomycetes</taxon>
        <taxon>Micrococcales</taxon>
        <taxon>Intrasporangiaceae</taxon>
        <taxon>Janibacter</taxon>
    </lineage>
</organism>
<accession>A0A444BBC7</accession>
<name>A0A444BBC7_9MICO</name>
<dbReference type="EMBL" id="PIPF01000001">
    <property type="protein sequence ID" value="RWU85722.1"/>
    <property type="molecule type" value="Genomic_DNA"/>
</dbReference>
<dbReference type="PANTHER" id="PTHR21666:SF288">
    <property type="entry name" value="CELL DIVISION PROTEIN YTFB"/>
    <property type="match status" value="1"/>
</dbReference>
<keyword evidence="3" id="KW-0479">Metal-binding</keyword>
<keyword evidence="5" id="KW-0862">Zinc</keyword>
<dbReference type="CDD" id="cd12797">
    <property type="entry name" value="M23_peptidase"/>
    <property type="match status" value="1"/>
</dbReference>
<keyword evidence="4" id="KW-0378">Hydrolase</keyword>
<keyword evidence="6" id="KW-0482">Metalloprotease</keyword>
<sequence>MQRPSRAPSSRRARALTGAALSLCLFAGAGYAVAAEPDPQDRKSKVDEDLKQARGDLHDTSAELVAAYDKLKATRTKLPGARSAAAAAEKAETKAQGEYDDAVAAYDLAKANEDKAVKELRTTTTKMSSSRRAVAGFAGQVYQQQGLGTMSVAVGSEDPGAFVDKMIMAESVGDTQSSALEELSTSRANLVSSGDRLKALRQKTSDAKATKQTKLTAARDASTRADAKQADLESLEKDQETQSAALRREKKKDQKKVDSLQAQSDKLTKILEERARKARIREAQIRKARAEQQKREADARARAERSRSSSDDSSSGGGGTSDPNPPAPVSSGVLQAPSNAPVSSEFGLRLHPIYNTWRLHAGRDYAGACGSPVYAAADGEVVMALPPGSTGGYGNQIVVDHGIKRGVSLSTTYNHLQSFAVRSGEVKRGQVIGYTGTTGSSTGCHLHFETRTNGTPVDPRGWL</sequence>
<dbReference type="GO" id="GO:0004222">
    <property type="term" value="F:metalloendopeptidase activity"/>
    <property type="evidence" value="ECO:0007669"/>
    <property type="project" value="TreeGrafter"/>
</dbReference>
<comment type="caution">
    <text evidence="10">The sequence shown here is derived from an EMBL/GenBank/DDBJ whole genome shotgun (WGS) entry which is preliminary data.</text>
</comment>
<feature type="domain" description="M23ase beta-sheet core" evidence="9">
    <location>
        <begin position="359"/>
        <end position="459"/>
    </location>
</feature>
<keyword evidence="11" id="KW-1185">Reference proteome</keyword>
<evidence type="ECO:0000313" key="11">
    <source>
        <dbReference type="Proteomes" id="UP000288711"/>
    </source>
</evidence>
<reference evidence="10 11" key="1">
    <citation type="journal article" date="2009" name="Int. J. Syst. Evol. Microbiol.">
        <title>Janibacter hoylei sp. nov., Bacillus isronensis sp. nov. and Bacillus aryabhattai sp. nov., isolated from cryotubes used for collecting air from the upper atmosphere.</title>
        <authorList>
            <person name="Shivaji S."/>
            <person name="Chaturvedi P."/>
            <person name="Begum Z."/>
            <person name="Pindi P.K."/>
            <person name="Manorama R."/>
            <person name="Padmanaban D.A."/>
            <person name="Shouche Y.S."/>
            <person name="Pawar S."/>
            <person name="Vaishampayan P."/>
            <person name="Dutt C.B."/>
            <person name="Datta G.N."/>
            <person name="Manchanda R.K."/>
            <person name="Rao U.R."/>
            <person name="Bhargava P.M."/>
            <person name="Narlikar J.V."/>
        </authorList>
    </citation>
    <scope>NUCLEOTIDE SEQUENCE [LARGE SCALE GENOMIC DNA]</scope>
    <source>
        <strain evidence="10 11">PVAS-1</strain>
    </source>
</reference>
<evidence type="ECO:0000256" key="5">
    <source>
        <dbReference type="ARBA" id="ARBA00022833"/>
    </source>
</evidence>
<feature type="compositionally biased region" description="Basic and acidic residues" evidence="7">
    <location>
        <begin position="221"/>
        <end position="240"/>
    </location>
</feature>
<feature type="region of interest" description="Disordered" evidence="7">
    <location>
        <begin position="285"/>
        <end position="340"/>
    </location>
</feature>
<dbReference type="Proteomes" id="UP000288711">
    <property type="component" value="Unassembled WGS sequence"/>
</dbReference>
<dbReference type="Pfam" id="PF01551">
    <property type="entry name" value="Peptidase_M23"/>
    <property type="match status" value="1"/>
</dbReference>
<evidence type="ECO:0000256" key="1">
    <source>
        <dbReference type="ARBA" id="ARBA00001947"/>
    </source>
</evidence>
<evidence type="ECO:0000256" key="7">
    <source>
        <dbReference type="SAM" id="MobiDB-lite"/>
    </source>
</evidence>
<evidence type="ECO:0000256" key="6">
    <source>
        <dbReference type="ARBA" id="ARBA00023049"/>
    </source>
</evidence>
<proteinExistence type="predicted"/>
<evidence type="ECO:0000256" key="4">
    <source>
        <dbReference type="ARBA" id="ARBA00022801"/>
    </source>
</evidence>
<feature type="compositionally biased region" description="Low complexity" evidence="7">
    <location>
        <begin position="210"/>
        <end position="220"/>
    </location>
</feature>
<evidence type="ECO:0000313" key="10">
    <source>
        <dbReference type="EMBL" id="RWU85722.1"/>
    </source>
</evidence>
<dbReference type="Gene3D" id="6.10.250.3150">
    <property type="match status" value="1"/>
</dbReference>
<feature type="region of interest" description="Disordered" evidence="7">
    <location>
        <begin position="202"/>
        <end position="261"/>
    </location>
</feature>
<dbReference type="InterPro" id="IPR050570">
    <property type="entry name" value="Cell_wall_metabolism_enzyme"/>
</dbReference>
<dbReference type="OrthoDB" id="5496837at2"/>
<dbReference type="SUPFAM" id="SSF51261">
    <property type="entry name" value="Duplicated hybrid motif"/>
    <property type="match status" value="1"/>
</dbReference>
<dbReference type="InterPro" id="IPR011055">
    <property type="entry name" value="Dup_hybrid_motif"/>
</dbReference>
<comment type="cofactor">
    <cofactor evidence="1">
        <name>Zn(2+)</name>
        <dbReference type="ChEBI" id="CHEBI:29105"/>
    </cofactor>
</comment>
<evidence type="ECO:0000259" key="9">
    <source>
        <dbReference type="Pfam" id="PF01551"/>
    </source>
</evidence>
<feature type="compositionally biased region" description="Basic and acidic residues" evidence="7">
    <location>
        <begin position="285"/>
        <end position="310"/>
    </location>
</feature>
<dbReference type="PANTHER" id="PTHR21666">
    <property type="entry name" value="PEPTIDASE-RELATED"/>
    <property type="match status" value="1"/>
</dbReference>
<dbReference type="Gene3D" id="2.70.70.10">
    <property type="entry name" value="Glucose Permease (Domain IIA)"/>
    <property type="match status" value="1"/>
</dbReference>
<dbReference type="InterPro" id="IPR016047">
    <property type="entry name" value="M23ase_b-sheet_dom"/>
</dbReference>
<evidence type="ECO:0000256" key="3">
    <source>
        <dbReference type="ARBA" id="ARBA00022723"/>
    </source>
</evidence>
<dbReference type="RefSeq" id="WP_083853594.1">
    <property type="nucleotide sequence ID" value="NZ_ALWX01000007.1"/>
</dbReference>
<evidence type="ECO:0000256" key="8">
    <source>
        <dbReference type="SAM" id="SignalP"/>
    </source>
</evidence>
<keyword evidence="8" id="KW-0732">Signal</keyword>